<dbReference type="OrthoDB" id="6283837at2759"/>
<feature type="chain" id="PRO_5008788448" evidence="2">
    <location>
        <begin position="20"/>
        <end position="212"/>
    </location>
</feature>
<dbReference type="Proteomes" id="UP000014760">
    <property type="component" value="Unassembled WGS sequence"/>
</dbReference>
<feature type="compositionally biased region" description="Low complexity" evidence="1">
    <location>
        <begin position="97"/>
        <end position="110"/>
    </location>
</feature>
<dbReference type="OMA" id="GINVWAC"/>
<organism evidence="3">
    <name type="scientific">Capitella teleta</name>
    <name type="common">Polychaete worm</name>
    <dbReference type="NCBI Taxonomy" id="283909"/>
    <lineage>
        <taxon>Eukaryota</taxon>
        <taxon>Metazoa</taxon>
        <taxon>Spiralia</taxon>
        <taxon>Lophotrochozoa</taxon>
        <taxon>Annelida</taxon>
        <taxon>Polychaeta</taxon>
        <taxon>Sedentaria</taxon>
        <taxon>Scolecida</taxon>
        <taxon>Capitellidae</taxon>
        <taxon>Capitella</taxon>
    </lineage>
</organism>
<feature type="region of interest" description="Disordered" evidence="1">
    <location>
        <begin position="91"/>
        <end position="110"/>
    </location>
</feature>
<sequence length="212" mass="23591">MVKYIGVLLALGLIGLCAASSSSYQPQKPSYPQPQRGYPPQTGYQQQSHGYEQKGYQKAKYCYQCAYSPPKTYYDKKVVLEKRQYGGYEKKQQYEPQGYGSSSGGHSQAGQSYHGGYAKKTYVPIPRTINGGWDKCLGPFDHYAAKDFGVDVWDCHSNCYVRKDPNGDIFRGCYKGEYGVNPHKTGCHKQGGHGSVYCFCEGDKCNNGPAPH</sequence>
<reference evidence="4" key="3">
    <citation type="submission" date="2015-06" db="UniProtKB">
        <authorList>
            <consortium name="EnsemblMetazoa"/>
        </authorList>
    </citation>
    <scope>IDENTIFICATION</scope>
</reference>
<dbReference type="HOGENOM" id="CLU_113023_0_0_1"/>
<dbReference type="EMBL" id="KB297495">
    <property type="protein sequence ID" value="ELU10447.1"/>
    <property type="molecule type" value="Genomic_DNA"/>
</dbReference>
<proteinExistence type="predicted"/>
<evidence type="ECO:0000256" key="1">
    <source>
        <dbReference type="SAM" id="MobiDB-lite"/>
    </source>
</evidence>
<accession>R7UW00</accession>
<feature type="signal peptide" evidence="2">
    <location>
        <begin position="1"/>
        <end position="19"/>
    </location>
</feature>
<dbReference type="EnsemblMetazoa" id="CapteT226528">
    <property type="protein sequence ID" value="CapteP226528"/>
    <property type="gene ID" value="CapteG226528"/>
</dbReference>
<keyword evidence="2" id="KW-0732">Signal</keyword>
<name>R7UW00_CAPTE</name>
<reference evidence="3 5" key="2">
    <citation type="journal article" date="2013" name="Nature">
        <title>Insights into bilaterian evolution from three spiralian genomes.</title>
        <authorList>
            <person name="Simakov O."/>
            <person name="Marletaz F."/>
            <person name="Cho S.J."/>
            <person name="Edsinger-Gonzales E."/>
            <person name="Havlak P."/>
            <person name="Hellsten U."/>
            <person name="Kuo D.H."/>
            <person name="Larsson T."/>
            <person name="Lv J."/>
            <person name="Arendt D."/>
            <person name="Savage R."/>
            <person name="Osoegawa K."/>
            <person name="de Jong P."/>
            <person name="Grimwood J."/>
            <person name="Chapman J.A."/>
            <person name="Shapiro H."/>
            <person name="Aerts A."/>
            <person name="Otillar R.P."/>
            <person name="Terry A.Y."/>
            <person name="Boore J.L."/>
            <person name="Grigoriev I.V."/>
            <person name="Lindberg D.R."/>
            <person name="Seaver E.C."/>
            <person name="Weisblat D.A."/>
            <person name="Putnam N.H."/>
            <person name="Rokhsar D.S."/>
        </authorList>
    </citation>
    <scope>NUCLEOTIDE SEQUENCE</scope>
    <source>
        <strain evidence="3 5">I ESC-2004</strain>
    </source>
</reference>
<reference evidence="5" key="1">
    <citation type="submission" date="2012-12" db="EMBL/GenBank/DDBJ databases">
        <authorList>
            <person name="Hellsten U."/>
            <person name="Grimwood J."/>
            <person name="Chapman J.A."/>
            <person name="Shapiro H."/>
            <person name="Aerts A."/>
            <person name="Otillar R.P."/>
            <person name="Terry A.Y."/>
            <person name="Boore J.L."/>
            <person name="Simakov O."/>
            <person name="Marletaz F."/>
            <person name="Cho S.-J."/>
            <person name="Edsinger-Gonzales E."/>
            <person name="Havlak P."/>
            <person name="Kuo D.-H."/>
            <person name="Larsson T."/>
            <person name="Lv J."/>
            <person name="Arendt D."/>
            <person name="Savage R."/>
            <person name="Osoegawa K."/>
            <person name="de Jong P."/>
            <person name="Lindberg D.R."/>
            <person name="Seaver E.C."/>
            <person name="Weisblat D.A."/>
            <person name="Putnam N.H."/>
            <person name="Grigoriev I.V."/>
            <person name="Rokhsar D.S."/>
        </authorList>
    </citation>
    <scope>NUCLEOTIDE SEQUENCE</scope>
    <source>
        <strain evidence="5">I ESC-2004</strain>
    </source>
</reference>
<protein>
    <submittedName>
        <fullName evidence="3 4">Uncharacterized protein</fullName>
    </submittedName>
</protein>
<dbReference type="EMBL" id="AMQN01006063">
    <property type="status" value="NOT_ANNOTATED_CDS"/>
    <property type="molecule type" value="Genomic_DNA"/>
</dbReference>
<dbReference type="AlphaFoldDB" id="R7UW00"/>
<evidence type="ECO:0000313" key="3">
    <source>
        <dbReference type="EMBL" id="ELU10447.1"/>
    </source>
</evidence>
<evidence type="ECO:0000313" key="4">
    <source>
        <dbReference type="EnsemblMetazoa" id="CapteP226528"/>
    </source>
</evidence>
<keyword evidence="5" id="KW-1185">Reference proteome</keyword>
<gene>
    <name evidence="3" type="ORF">CAPTEDRAFT_226528</name>
</gene>
<feature type="compositionally biased region" description="Low complexity" evidence="1">
    <location>
        <begin position="22"/>
        <end position="35"/>
    </location>
</feature>
<feature type="region of interest" description="Disordered" evidence="1">
    <location>
        <begin position="22"/>
        <end position="49"/>
    </location>
</feature>
<evidence type="ECO:0000313" key="5">
    <source>
        <dbReference type="Proteomes" id="UP000014760"/>
    </source>
</evidence>
<evidence type="ECO:0000256" key="2">
    <source>
        <dbReference type="SAM" id="SignalP"/>
    </source>
</evidence>